<keyword evidence="4 7" id="KW-0812">Transmembrane</keyword>
<dbReference type="Gene3D" id="1.20.1250.20">
    <property type="entry name" value="MFS general substrate transporter like domains"/>
    <property type="match status" value="1"/>
</dbReference>
<comment type="subcellular location">
    <subcellularLocation>
        <location evidence="1">Membrane</location>
        <topology evidence="1">Multi-pass membrane protein</topology>
    </subcellularLocation>
</comment>
<dbReference type="GO" id="GO:0016020">
    <property type="term" value="C:membrane"/>
    <property type="evidence" value="ECO:0007669"/>
    <property type="project" value="UniProtKB-SubCell"/>
</dbReference>
<dbReference type="InterPro" id="IPR020846">
    <property type="entry name" value="MFS_dom"/>
</dbReference>
<keyword evidence="5 7" id="KW-1133">Transmembrane helix</keyword>
<feature type="transmembrane region" description="Helical" evidence="7">
    <location>
        <begin position="154"/>
        <end position="176"/>
    </location>
</feature>
<dbReference type="Proteomes" id="UP001209878">
    <property type="component" value="Unassembled WGS sequence"/>
</dbReference>
<name>A0AAD9P5F4_RIDPI</name>
<sequence>MDSSVSVIQTIMTKLRRRGSDEAVSVPHERLDNDNNTLDTWSPDATYTIDEAMEKIGFGRFQMKVSAFCGLAWIADSMEVMALSILGPTLTCEWRLNSTQEALITTVVFVGYLFGSPIFGYIGDTYGRRTSLTMSAAWAVYYGLLSTLSPRYAWLLILRGLLGVGVGGVPQAVTYASEFLPNKIRGQCILALEFFWAFGALFEVLLAMWLLQSYGWHWWLAASALPLVVFLSMTSFFPESPRYQIVRGEVDKAEATIIKIAKENKATLPRGRLRGESHLERGKFTDLFLPHYRWTTLLLWIIWFATGFSYYGIVLMSTEIINSEISCLSDGLQMDTCSEQCKMLTTGDYVKLLWTSFAELPGLLMTMLLIDRIGRRMCMYLEYFAYAVCCFLLFICTGNVGLVILLFCARALISAAFQVVYVYTPEVYPTTIRAMALGSCSCVSRFGCIITPFVANVLLRVSLYSAVGVYAIFGIVAGIAAFLLPIETKGRSLQVVRCRAAIYRRVTFNPGDVYVHASLKYNIWLQ</sequence>
<keyword evidence="3" id="KW-0813">Transport</keyword>
<dbReference type="GO" id="GO:0022857">
    <property type="term" value="F:transmembrane transporter activity"/>
    <property type="evidence" value="ECO:0007669"/>
    <property type="project" value="InterPro"/>
</dbReference>
<evidence type="ECO:0000259" key="8">
    <source>
        <dbReference type="PROSITE" id="PS50850"/>
    </source>
</evidence>
<feature type="transmembrane region" description="Helical" evidence="7">
    <location>
        <begin position="65"/>
        <end position="90"/>
    </location>
</feature>
<keyword evidence="6 7" id="KW-0472">Membrane</keyword>
<feature type="transmembrane region" description="Helical" evidence="7">
    <location>
        <begin position="188"/>
        <end position="210"/>
    </location>
</feature>
<evidence type="ECO:0000256" key="2">
    <source>
        <dbReference type="ARBA" id="ARBA00008335"/>
    </source>
</evidence>
<dbReference type="PROSITE" id="PS50850">
    <property type="entry name" value="MFS"/>
    <property type="match status" value="1"/>
</dbReference>
<dbReference type="EMBL" id="JAODUO010000136">
    <property type="protein sequence ID" value="KAK2188310.1"/>
    <property type="molecule type" value="Genomic_DNA"/>
</dbReference>
<dbReference type="PANTHER" id="PTHR23511">
    <property type="entry name" value="SYNAPTIC VESICLE GLYCOPROTEIN 2"/>
    <property type="match status" value="1"/>
</dbReference>
<feature type="transmembrane region" description="Helical" evidence="7">
    <location>
        <begin position="102"/>
        <end position="123"/>
    </location>
</feature>
<dbReference type="AlphaFoldDB" id="A0AAD9P5F4"/>
<feature type="transmembrane region" description="Helical" evidence="7">
    <location>
        <begin position="297"/>
        <end position="316"/>
    </location>
</feature>
<evidence type="ECO:0000256" key="6">
    <source>
        <dbReference type="ARBA" id="ARBA00023136"/>
    </source>
</evidence>
<dbReference type="SUPFAM" id="SSF103473">
    <property type="entry name" value="MFS general substrate transporter"/>
    <property type="match status" value="1"/>
</dbReference>
<evidence type="ECO:0000313" key="9">
    <source>
        <dbReference type="EMBL" id="KAK2188310.1"/>
    </source>
</evidence>
<evidence type="ECO:0000256" key="1">
    <source>
        <dbReference type="ARBA" id="ARBA00004141"/>
    </source>
</evidence>
<feature type="transmembrane region" description="Helical" evidence="7">
    <location>
        <begin position="435"/>
        <end position="455"/>
    </location>
</feature>
<evidence type="ECO:0000256" key="7">
    <source>
        <dbReference type="SAM" id="Phobius"/>
    </source>
</evidence>
<feature type="transmembrane region" description="Helical" evidence="7">
    <location>
        <begin position="216"/>
        <end position="237"/>
    </location>
</feature>
<feature type="transmembrane region" description="Helical" evidence="7">
    <location>
        <begin position="377"/>
        <end position="395"/>
    </location>
</feature>
<proteinExistence type="inferred from homology"/>
<organism evidence="9 10">
    <name type="scientific">Ridgeia piscesae</name>
    <name type="common">Tubeworm</name>
    <dbReference type="NCBI Taxonomy" id="27915"/>
    <lineage>
        <taxon>Eukaryota</taxon>
        <taxon>Metazoa</taxon>
        <taxon>Spiralia</taxon>
        <taxon>Lophotrochozoa</taxon>
        <taxon>Annelida</taxon>
        <taxon>Polychaeta</taxon>
        <taxon>Sedentaria</taxon>
        <taxon>Canalipalpata</taxon>
        <taxon>Sabellida</taxon>
        <taxon>Siboglinidae</taxon>
        <taxon>Ridgeia</taxon>
    </lineage>
</organism>
<dbReference type="InterPro" id="IPR005828">
    <property type="entry name" value="MFS_sugar_transport-like"/>
</dbReference>
<evidence type="ECO:0000256" key="5">
    <source>
        <dbReference type="ARBA" id="ARBA00022989"/>
    </source>
</evidence>
<feature type="transmembrane region" description="Helical" evidence="7">
    <location>
        <begin position="461"/>
        <end position="484"/>
    </location>
</feature>
<protein>
    <recommendedName>
        <fullName evidence="8">Major facilitator superfamily (MFS) profile domain-containing protein</fullName>
    </recommendedName>
</protein>
<keyword evidence="10" id="KW-1185">Reference proteome</keyword>
<comment type="similarity">
    <text evidence="2">Belongs to the major facilitator superfamily.</text>
</comment>
<dbReference type="Pfam" id="PF00083">
    <property type="entry name" value="Sugar_tr"/>
    <property type="match status" value="1"/>
</dbReference>
<dbReference type="InterPro" id="IPR036259">
    <property type="entry name" value="MFS_trans_sf"/>
</dbReference>
<evidence type="ECO:0000313" key="10">
    <source>
        <dbReference type="Proteomes" id="UP001209878"/>
    </source>
</evidence>
<reference evidence="9" key="1">
    <citation type="journal article" date="2023" name="Mol. Biol. Evol.">
        <title>Third-Generation Sequencing Reveals the Adaptive Role of the Epigenome in Three Deep-Sea Polychaetes.</title>
        <authorList>
            <person name="Perez M."/>
            <person name="Aroh O."/>
            <person name="Sun Y."/>
            <person name="Lan Y."/>
            <person name="Juniper S.K."/>
            <person name="Young C.R."/>
            <person name="Angers B."/>
            <person name="Qian P.Y."/>
        </authorList>
    </citation>
    <scope>NUCLEOTIDE SEQUENCE</scope>
    <source>
        <strain evidence="9">R07B-5</strain>
    </source>
</reference>
<dbReference type="PANTHER" id="PTHR23511:SF5">
    <property type="entry name" value="MAJOR FACILITATOR-TYPE TRANSPORTER HXNZ-RELATED"/>
    <property type="match status" value="1"/>
</dbReference>
<feature type="domain" description="Major facilitator superfamily (MFS) profile" evidence="8">
    <location>
        <begin position="65"/>
        <end position="489"/>
    </location>
</feature>
<feature type="transmembrane region" description="Helical" evidence="7">
    <location>
        <begin position="352"/>
        <end position="370"/>
    </location>
</feature>
<accession>A0AAD9P5F4</accession>
<evidence type="ECO:0000256" key="4">
    <source>
        <dbReference type="ARBA" id="ARBA00022692"/>
    </source>
</evidence>
<evidence type="ECO:0000256" key="3">
    <source>
        <dbReference type="ARBA" id="ARBA00022448"/>
    </source>
</evidence>
<comment type="caution">
    <text evidence="9">The sequence shown here is derived from an EMBL/GenBank/DDBJ whole genome shotgun (WGS) entry which is preliminary data.</text>
</comment>
<gene>
    <name evidence="9" type="ORF">NP493_136g03000</name>
</gene>